<dbReference type="EMBL" id="JAUFPN010000206">
    <property type="protein sequence ID" value="MDN3568391.1"/>
    <property type="molecule type" value="Genomic_DNA"/>
</dbReference>
<dbReference type="Proteomes" id="UP001529369">
    <property type="component" value="Unassembled WGS sequence"/>
</dbReference>
<evidence type="ECO:0000313" key="2">
    <source>
        <dbReference type="EMBL" id="MDN3568391.1"/>
    </source>
</evidence>
<proteinExistence type="predicted"/>
<comment type="caution">
    <text evidence="2">The sequence shown here is derived from an EMBL/GenBank/DDBJ whole genome shotgun (WGS) entry which is preliminary data.</text>
</comment>
<reference evidence="3" key="1">
    <citation type="journal article" date="2019" name="Int. J. Syst. Evol. Microbiol.">
        <title>The Global Catalogue of Microorganisms (GCM) 10K type strain sequencing project: providing services to taxonomists for standard genome sequencing and annotation.</title>
        <authorList>
            <consortium name="The Broad Institute Genomics Platform"/>
            <consortium name="The Broad Institute Genome Sequencing Center for Infectious Disease"/>
            <person name="Wu L."/>
            <person name="Ma J."/>
        </authorList>
    </citation>
    <scope>NUCLEOTIDE SEQUENCE [LARGE SCALE GENOMIC DNA]</scope>
    <source>
        <strain evidence="3">CECT 7131</strain>
    </source>
</reference>
<gene>
    <name evidence="2" type="ORF">QWZ14_28765</name>
</gene>
<organism evidence="2 3">
    <name type="scientific">Paeniroseomonas aquatica</name>
    <dbReference type="NCBI Taxonomy" id="373043"/>
    <lineage>
        <taxon>Bacteria</taxon>
        <taxon>Pseudomonadati</taxon>
        <taxon>Pseudomonadota</taxon>
        <taxon>Alphaproteobacteria</taxon>
        <taxon>Acetobacterales</taxon>
        <taxon>Acetobacteraceae</taxon>
        <taxon>Paeniroseomonas</taxon>
    </lineage>
</organism>
<dbReference type="SUPFAM" id="SSF54637">
    <property type="entry name" value="Thioesterase/thiol ester dehydrase-isomerase"/>
    <property type="match status" value="1"/>
</dbReference>
<accession>A0ABT8AFR2</accession>
<dbReference type="Gene3D" id="3.10.129.10">
    <property type="entry name" value="Hotdog Thioesterase"/>
    <property type="match status" value="1"/>
</dbReference>
<evidence type="ECO:0000313" key="3">
    <source>
        <dbReference type="Proteomes" id="UP001529369"/>
    </source>
</evidence>
<feature type="domain" description="ApeI dehydratase-like" evidence="1">
    <location>
        <begin position="2"/>
        <end position="84"/>
    </location>
</feature>
<dbReference type="InterPro" id="IPR054545">
    <property type="entry name" value="ApeI-like"/>
</dbReference>
<protein>
    <recommendedName>
        <fullName evidence="1">ApeI dehydratase-like domain-containing protein</fullName>
    </recommendedName>
</protein>
<keyword evidence="3" id="KW-1185">Reference proteome</keyword>
<name>A0ABT8AFR2_9PROT</name>
<evidence type="ECO:0000259" key="1">
    <source>
        <dbReference type="Pfam" id="PF22818"/>
    </source>
</evidence>
<dbReference type="Pfam" id="PF22818">
    <property type="entry name" value="ApeI-like"/>
    <property type="match status" value="1"/>
</dbReference>
<dbReference type="RefSeq" id="WP_290320505.1">
    <property type="nucleotide sequence ID" value="NZ_JAUFPN010000206.1"/>
</dbReference>
<dbReference type="InterPro" id="IPR029069">
    <property type="entry name" value="HotDog_dom_sf"/>
</dbReference>
<sequence length="99" mass="10137">MQSSFTIPADHPSLSGHFPGRPIVPGVLLLDAVLQAVAAAAPERGAPAKLIRAKFPARVAPGAAVAVTLAPRGDDRLGFTCRCGDTIVLLGEFGWPAPA</sequence>